<dbReference type="Gene3D" id="2.40.30.170">
    <property type="match status" value="1"/>
</dbReference>
<sequence>MKSHAVNAALAAAALLSAAGCGMREPDYDACGQINATEVIVSAESSGRIIIFSVTEGDRLKAGECAGQIDSVQTWLQKEELLSRKKSAEVKLVDMECQTRAQYARLENLKNELKRSRDLLEKDAGTQKQVDDLESEINILEGQIAAAEQNYRQNNESVRAEMATLDVQIAQTGDKLRKCRIIAPVSGTVLEKYAEEGESVTSGRQLFKIADMDNLYVKAYFPSARLADLHVGDTVKVIPDDGTAKPAEYEGTVTWISDEAEFTPKNIQTRDERADLVYAVKVAVRNDGGLRLGMYAYVVI</sequence>
<dbReference type="AlphaFoldDB" id="A0A940DPA0"/>
<feature type="signal peptide" evidence="3">
    <location>
        <begin position="1"/>
        <end position="18"/>
    </location>
</feature>
<dbReference type="InterPro" id="IPR058625">
    <property type="entry name" value="MdtA-like_BSH"/>
</dbReference>
<reference evidence="5" key="1">
    <citation type="submission" date="2020-10" db="EMBL/GenBank/DDBJ databases">
        <authorList>
            <person name="Gilroy R."/>
        </authorList>
    </citation>
    <scope>NUCLEOTIDE SEQUENCE</scope>
    <source>
        <strain evidence="5">F1-3629</strain>
    </source>
</reference>
<evidence type="ECO:0000256" key="3">
    <source>
        <dbReference type="SAM" id="SignalP"/>
    </source>
</evidence>
<dbReference type="GO" id="GO:1990195">
    <property type="term" value="C:macrolide transmembrane transporter complex"/>
    <property type="evidence" value="ECO:0007669"/>
    <property type="project" value="InterPro"/>
</dbReference>
<name>A0A940DPA0_9BACT</name>
<dbReference type="GO" id="GO:0015562">
    <property type="term" value="F:efflux transmembrane transporter activity"/>
    <property type="evidence" value="ECO:0007669"/>
    <property type="project" value="TreeGrafter"/>
</dbReference>
<feature type="chain" id="PRO_5037290318" evidence="3">
    <location>
        <begin position="19"/>
        <end position="300"/>
    </location>
</feature>
<dbReference type="PROSITE" id="PS51257">
    <property type="entry name" value="PROKAR_LIPOPROTEIN"/>
    <property type="match status" value="1"/>
</dbReference>
<dbReference type="SUPFAM" id="SSF111369">
    <property type="entry name" value="HlyD-like secretion proteins"/>
    <property type="match status" value="1"/>
</dbReference>
<dbReference type="InterPro" id="IPR030190">
    <property type="entry name" value="MacA_alpha-hairpin_sf"/>
</dbReference>
<dbReference type="PANTHER" id="PTHR30469:SF33">
    <property type="entry name" value="SLR1207 PROTEIN"/>
    <property type="match status" value="1"/>
</dbReference>
<dbReference type="GO" id="GO:0019898">
    <property type="term" value="C:extrinsic component of membrane"/>
    <property type="evidence" value="ECO:0007669"/>
    <property type="project" value="InterPro"/>
</dbReference>
<reference evidence="5" key="2">
    <citation type="journal article" date="2021" name="PeerJ">
        <title>Extensive microbial diversity within the chicken gut microbiome revealed by metagenomics and culture.</title>
        <authorList>
            <person name="Gilroy R."/>
            <person name="Ravi A."/>
            <person name="Getino M."/>
            <person name="Pursley I."/>
            <person name="Horton D.L."/>
            <person name="Alikhan N.F."/>
            <person name="Baker D."/>
            <person name="Gharbi K."/>
            <person name="Hall N."/>
            <person name="Watson M."/>
            <person name="Adriaenssens E.M."/>
            <person name="Foster-Nyarko E."/>
            <person name="Jarju S."/>
            <person name="Secka A."/>
            <person name="Antonio M."/>
            <person name="Oren A."/>
            <person name="Chaudhuri R.R."/>
            <person name="La Ragione R."/>
            <person name="Hildebrand F."/>
            <person name="Pallen M.J."/>
        </authorList>
    </citation>
    <scope>NUCLEOTIDE SEQUENCE</scope>
    <source>
        <strain evidence="5">F1-3629</strain>
    </source>
</reference>
<proteinExistence type="predicted"/>
<gene>
    <name evidence="5" type="ORF">IAC07_02780</name>
</gene>
<keyword evidence="1 2" id="KW-0175">Coiled coil</keyword>
<dbReference type="Gene3D" id="6.10.140.1990">
    <property type="match status" value="1"/>
</dbReference>
<keyword evidence="3" id="KW-0732">Signal</keyword>
<dbReference type="EMBL" id="JADIMJ010000042">
    <property type="protein sequence ID" value="MBO8453635.1"/>
    <property type="molecule type" value="Genomic_DNA"/>
</dbReference>
<dbReference type="Pfam" id="PF25917">
    <property type="entry name" value="BSH_RND"/>
    <property type="match status" value="1"/>
</dbReference>
<evidence type="ECO:0000313" key="5">
    <source>
        <dbReference type="EMBL" id="MBO8453635.1"/>
    </source>
</evidence>
<dbReference type="PANTHER" id="PTHR30469">
    <property type="entry name" value="MULTIDRUG RESISTANCE PROTEIN MDTA"/>
    <property type="match status" value="1"/>
</dbReference>
<dbReference type="Proteomes" id="UP000771749">
    <property type="component" value="Unassembled WGS sequence"/>
</dbReference>
<feature type="domain" description="Multidrug resistance protein MdtA-like barrel-sandwich hybrid" evidence="4">
    <location>
        <begin position="39"/>
        <end position="209"/>
    </location>
</feature>
<comment type="caution">
    <text evidence="5">The sequence shown here is derived from an EMBL/GenBank/DDBJ whole genome shotgun (WGS) entry which is preliminary data.</text>
</comment>
<dbReference type="Gene3D" id="2.40.50.100">
    <property type="match status" value="1"/>
</dbReference>
<dbReference type="GO" id="GO:0030313">
    <property type="term" value="C:cell envelope"/>
    <property type="evidence" value="ECO:0007669"/>
    <property type="project" value="UniProtKB-SubCell"/>
</dbReference>
<dbReference type="GO" id="GO:1990281">
    <property type="term" value="C:efflux pump complex"/>
    <property type="evidence" value="ECO:0007669"/>
    <property type="project" value="TreeGrafter"/>
</dbReference>
<organism evidence="5 6">
    <name type="scientific">Candidatus Cryptobacteroides gallistercoris</name>
    <dbReference type="NCBI Taxonomy" id="2840765"/>
    <lineage>
        <taxon>Bacteria</taxon>
        <taxon>Pseudomonadati</taxon>
        <taxon>Bacteroidota</taxon>
        <taxon>Bacteroidia</taxon>
        <taxon>Bacteroidales</taxon>
        <taxon>Candidatus Cryptobacteroides</taxon>
    </lineage>
</organism>
<feature type="coiled-coil region" evidence="2">
    <location>
        <begin position="78"/>
        <end position="157"/>
    </location>
</feature>
<protein>
    <submittedName>
        <fullName evidence="5">Efflux RND transporter periplasmic adaptor subunit</fullName>
    </submittedName>
</protein>
<accession>A0A940DPA0</accession>
<dbReference type="GO" id="GO:1990961">
    <property type="term" value="P:xenobiotic detoxification by transmembrane export across the plasma membrane"/>
    <property type="evidence" value="ECO:0007669"/>
    <property type="project" value="InterPro"/>
</dbReference>
<evidence type="ECO:0000256" key="2">
    <source>
        <dbReference type="SAM" id="Coils"/>
    </source>
</evidence>
<evidence type="ECO:0000313" key="6">
    <source>
        <dbReference type="Proteomes" id="UP000771749"/>
    </source>
</evidence>
<evidence type="ECO:0000256" key="1">
    <source>
        <dbReference type="ARBA" id="ARBA00023054"/>
    </source>
</evidence>
<evidence type="ECO:0000259" key="4">
    <source>
        <dbReference type="Pfam" id="PF25917"/>
    </source>
</evidence>